<dbReference type="EMBL" id="CM023479">
    <property type="protein sequence ID" value="KAH7974215.1"/>
    <property type="molecule type" value="Genomic_DNA"/>
</dbReference>
<evidence type="ECO:0000313" key="1">
    <source>
        <dbReference type="EMBL" id="KAH7974215.1"/>
    </source>
</evidence>
<keyword evidence="2" id="KW-1185">Reference proteome</keyword>
<evidence type="ECO:0000313" key="2">
    <source>
        <dbReference type="Proteomes" id="UP000821865"/>
    </source>
</evidence>
<gene>
    <name evidence="1" type="ORF">HPB49_012111</name>
</gene>
<name>A0ACB8DNW3_DERSI</name>
<dbReference type="Proteomes" id="UP000821865">
    <property type="component" value="Chromosome 10"/>
</dbReference>
<organism evidence="1 2">
    <name type="scientific">Dermacentor silvarum</name>
    <name type="common">Tick</name>
    <dbReference type="NCBI Taxonomy" id="543639"/>
    <lineage>
        <taxon>Eukaryota</taxon>
        <taxon>Metazoa</taxon>
        <taxon>Ecdysozoa</taxon>
        <taxon>Arthropoda</taxon>
        <taxon>Chelicerata</taxon>
        <taxon>Arachnida</taxon>
        <taxon>Acari</taxon>
        <taxon>Parasitiformes</taxon>
        <taxon>Ixodida</taxon>
        <taxon>Ixodoidea</taxon>
        <taxon>Ixodidae</taxon>
        <taxon>Rhipicephalinae</taxon>
        <taxon>Dermacentor</taxon>
    </lineage>
</organism>
<accession>A0ACB8DNW3</accession>
<reference evidence="1" key="1">
    <citation type="submission" date="2020-05" db="EMBL/GenBank/DDBJ databases">
        <title>Large-scale comparative analyses of tick genomes elucidate their genetic diversity and vector capacities.</title>
        <authorList>
            <person name="Jia N."/>
            <person name="Wang J."/>
            <person name="Shi W."/>
            <person name="Du L."/>
            <person name="Sun Y."/>
            <person name="Zhan W."/>
            <person name="Jiang J."/>
            <person name="Wang Q."/>
            <person name="Zhang B."/>
            <person name="Ji P."/>
            <person name="Sakyi L.B."/>
            <person name="Cui X."/>
            <person name="Yuan T."/>
            <person name="Jiang B."/>
            <person name="Yang W."/>
            <person name="Lam T.T.-Y."/>
            <person name="Chang Q."/>
            <person name="Ding S."/>
            <person name="Wang X."/>
            <person name="Zhu J."/>
            <person name="Ruan X."/>
            <person name="Zhao L."/>
            <person name="Wei J."/>
            <person name="Que T."/>
            <person name="Du C."/>
            <person name="Cheng J."/>
            <person name="Dai P."/>
            <person name="Han X."/>
            <person name="Huang E."/>
            <person name="Gao Y."/>
            <person name="Liu J."/>
            <person name="Shao H."/>
            <person name="Ye R."/>
            <person name="Li L."/>
            <person name="Wei W."/>
            <person name="Wang X."/>
            <person name="Wang C."/>
            <person name="Yang T."/>
            <person name="Huo Q."/>
            <person name="Li W."/>
            <person name="Guo W."/>
            <person name="Chen H."/>
            <person name="Zhou L."/>
            <person name="Ni X."/>
            <person name="Tian J."/>
            <person name="Zhou Y."/>
            <person name="Sheng Y."/>
            <person name="Liu T."/>
            <person name="Pan Y."/>
            <person name="Xia L."/>
            <person name="Li J."/>
            <person name="Zhao F."/>
            <person name="Cao W."/>
        </authorList>
    </citation>
    <scope>NUCLEOTIDE SEQUENCE</scope>
    <source>
        <strain evidence="1">Dsil-2018</strain>
    </source>
</reference>
<comment type="caution">
    <text evidence="1">The sequence shown here is derived from an EMBL/GenBank/DDBJ whole genome shotgun (WGS) entry which is preliminary data.</text>
</comment>
<sequence>MGDGERYVYRVSGFGSHVEGKLVEFLRELDQAYFCSWCGTVKRGERLWLVSCLDVVCNGCIVAFSLVYECPVHRKIKVTVMKLKSYYDVAEEKVRCVNAMRGCDYESELHGLDGHLRSSCAFHIVACVRCRRGVPYKDFRTHYPTCKGASEASGSSGPAMSLFEDMRNARKELEQALALTDSHEHCELRKAVISASEMLVRLEDQLGALGSTQ</sequence>
<proteinExistence type="predicted"/>
<protein>
    <submittedName>
        <fullName evidence="1">Uncharacterized protein</fullName>
    </submittedName>
</protein>